<evidence type="ECO:0000313" key="3">
    <source>
        <dbReference type="EMBL" id="CAB3701747.1"/>
    </source>
</evidence>
<reference evidence="3 4" key="1">
    <citation type="submission" date="2020-04" db="EMBL/GenBank/DDBJ databases">
        <authorList>
            <person name="De Canck E."/>
        </authorList>
    </citation>
    <scope>NUCLEOTIDE SEQUENCE [LARGE SCALE GENOMIC DNA]</scope>
    <source>
        <strain evidence="3 4">LMG 3458</strain>
    </source>
</reference>
<feature type="compositionally biased region" description="Low complexity" evidence="1">
    <location>
        <begin position="8"/>
        <end position="20"/>
    </location>
</feature>
<evidence type="ECO:0000313" key="4">
    <source>
        <dbReference type="Proteomes" id="UP000494111"/>
    </source>
</evidence>
<gene>
    <name evidence="3" type="ORF">LMG3458_02696</name>
</gene>
<feature type="region of interest" description="Disordered" evidence="1">
    <location>
        <begin position="144"/>
        <end position="170"/>
    </location>
</feature>
<protein>
    <submittedName>
        <fullName evidence="3">Uncharacterized protein</fullName>
    </submittedName>
</protein>
<sequence>MTEKNKTWRSSTTTTSWSTTKGLSDEQRASIESLLDGQLGGPGVRVSEQWSYASSGDDGPFNVEIKDGAVTVNGQRYNSLEEVPRAERERIEALRGGLADGGLWNMLKDAGIDIGGLAGAPDKRDPDKPEFIIETDIPDVRSAAPAERGAPQAQAFPASASSPDAPAPGAVPRSGSGLLRIVLVVVAVGLAWWVLRLMNVV</sequence>
<keyword evidence="2" id="KW-0812">Transmembrane</keyword>
<accession>A0A6S7A342</accession>
<dbReference type="EMBL" id="CADIJO010000008">
    <property type="protein sequence ID" value="CAB3701747.1"/>
    <property type="molecule type" value="Genomic_DNA"/>
</dbReference>
<dbReference type="AlphaFoldDB" id="A0A6S7A342"/>
<keyword evidence="2" id="KW-0472">Membrane</keyword>
<organism evidence="3 4">
    <name type="scientific">Achromobacter deleyi</name>
    <dbReference type="NCBI Taxonomy" id="1353891"/>
    <lineage>
        <taxon>Bacteria</taxon>
        <taxon>Pseudomonadati</taxon>
        <taxon>Pseudomonadota</taxon>
        <taxon>Betaproteobacteria</taxon>
        <taxon>Burkholderiales</taxon>
        <taxon>Alcaligenaceae</taxon>
        <taxon>Achromobacter</taxon>
    </lineage>
</organism>
<evidence type="ECO:0000256" key="2">
    <source>
        <dbReference type="SAM" id="Phobius"/>
    </source>
</evidence>
<evidence type="ECO:0000256" key="1">
    <source>
        <dbReference type="SAM" id="MobiDB-lite"/>
    </source>
</evidence>
<proteinExistence type="predicted"/>
<keyword evidence="2" id="KW-1133">Transmembrane helix</keyword>
<feature type="transmembrane region" description="Helical" evidence="2">
    <location>
        <begin position="177"/>
        <end position="195"/>
    </location>
</feature>
<feature type="compositionally biased region" description="Low complexity" evidence="1">
    <location>
        <begin position="150"/>
        <end position="170"/>
    </location>
</feature>
<feature type="region of interest" description="Disordered" evidence="1">
    <location>
        <begin position="1"/>
        <end position="25"/>
    </location>
</feature>
<name>A0A6S7A342_9BURK</name>
<dbReference type="RefSeq" id="WP_175192199.1">
    <property type="nucleotide sequence ID" value="NZ_CADIJO010000008.1"/>
</dbReference>
<dbReference type="Proteomes" id="UP000494111">
    <property type="component" value="Unassembled WGS sequence"/>
</dbReference>